<dbReference type="Proteomes" id="UP001163046">
    <property type="component" value="Unassembled WGS sequence"/>
</dbReference>
<feature type="compositionally biased region" description="Low complexity" evidence="1">
    <location>
        <begin position="79"/>
        <end position="88"/>
    </location>
</feature>
<feature type="region of interest" description="Disordered" evidence="1">
    <location>
        <begin position="48"/>
        <end position="109"/>
    </location>
</feature>
<reference evidence="2" key="1">
    <citation type="submission" date="2023-01" db="EMBL/GenBank/DDBJ databases">
        <title>Genome assembly of the deep-sea coral Lophelia pertusa.</title>
        <authorList>
            <person name="Herrera S."/>
            <person name="Cordes E."/>
        </authorList>
    </citation>
    <scope>NUCLEOTIDE SEQUENCE</scope>
    <source>
        <strain evidence="2">USNM1676648</strain>
        <tissue evidence="2">Polyp</tissue>
    </source>
</reference>
<evidence type="ECO:0000313" key="3">
    <source>
        <dbReference type="Proteomes" id="UP001163046"/>
    </source>
</evidence>
<dbReference type="Gene3D" id="2.60.40.10">
    <property type="entry name" value="Immunoglobulins"/>
    <property type="match status" value="1"/>
</dbReference>
<evidence type="ECO:0000313" key="2">
    <source>
        <dbReference type="EMBL" id="KAJ7393619.1"/>
    </source>
</evidence>
<organism evidence="2 3">
    <name type="scientific">Desmophyllum pertusum</name>
    <dbReference type="NCBI Taxonomy" id="174260"/>
    <lineage>
        <taxon>Eukaryota</taxon>
        <taxon>Metazoa</taxon>
        <taxon>Cnidaria</taxon>
        <taxon>Anthozoa</taxon>
        <taxon>Hexacorallia</taxon>
        <taxon>Scleractinia</taxon>
        <taxon>Caryophylliina</taxon>
        <taxon>Caryophylliidae</taxon>
        <taxon>Desmophyllum</taxon>
    </lineage>
</organism>
<dbReference type="PANTHER" id="PTHR22538:SF0">
    <property type="entry name" value="CILIA- AND FLAGELLA-ASSOCIATED PROTEIN 74"/>
    <property type="match status" value="1"/>
</dbReference>
<dbReference type="AlphaFoldDB" id="A0A9X0A6D8"/>
<comment type="caution">
    <text evidence="2">The sequence shown here is derived from an EMBL/GenBank/DDBJ whole genome shotgun (WGS) entry which is preliminary data.</text>
</comment>
<dbReference type="PANTHER" id="PTHR22538">
    <property type="entry name" value="CILIA- AND FLAGELLA-ASSOCIATED PROTEIN 74"/>
    <property type="match status" value="1"/>
</dbReference>
<protein>
    <submittedName>
        <fullName evidence="2">Uncharacterized protein</fullName>
    </submittedName>
</protein>
<proteinExistence type="predicted"/>
<feature type="compositionally biased region" description="Basic and acidic residues" evidence="1">
    <location>
        <begin position="48"/>
        <end position="58"/>
    </location>
</feature>
<feature type="compositionally biased region" description="Polar residues" evidence="1">
    <location>
        <begin position="92"/>
        <end position="106"/>
    </location>
</feature>
<gene>
    <name evidence="2" type="ORF">OS493_006606</name>
</gene>
<dbReference type="InterPro" id="IPR013783">
    <property type="entry name" value="Ig-like_fold"/>
</dbReference>
<keyword evidence="3" id="KW-1185">Reference proteome</keyword>
<dbReference type="OrthoDB" id="545169at2759"/>
<evidence type="ECO:0000256" key="1">
    <source>
        <dbReference type="SAM" id="MobiDB-lite"/>
    </source>
</evidence>
<name>A0A9X0A6D8_9CNID</name>
<dbReference type="EMBL" id="MU825398">
    <property type="protein sequence ID" value="KAJ7393619.1"/>
    <property type="molecule type" value="Genomic_DNA"/>
</dbReference>
<accession>A0A9X0A6D8</accession>
<sequence length="535" mass="59096">MLSVDWALNICSDLYLGPLFQRCLVHVTFSPRMEPNMVRHEGVRMMEREAEAERKRLEQTSPQEKPQEQHAGQKKKGGKAAPAGKNAKTSPKRGNTPSAPSLTTRAKSPAKTFTVDDVVDGSNEYESAHLALLRTHQNAFSRYVIPCFVAPGKCTEPNTLSCSVHNTVYLEVHCPAVRPHMVVVSDCGRSIVDFVNVSLGQSEVKSFTIQNISDEPLQLSSSLLDPHGPFQMLNALRILEPQATHDVIVSFGPNAPKEISNTSELSITYSLKLDSLSPLRHSRAQVLPRFLPPFNEMSETEQHALGPSNYNGMAVFDCVPAQGIIGPGESKEITISFNPDHASELYADEVSVEINNGDQPYSVKLLGRAWSNIVFLRGWDELMPSAESLRAEVEEEEEEDGKAIQKTVLLTMKSVSTPDGFEAAERAVEIGCIKSSIQTKKSSDFYFDNPKDANERGFNFEPQKAGVDIGVKKNIVFRWQPAVGHDPNEPVNTSTMLTVKSDVTTQYKILLQGLITTEHRDPDVNGHVDSLVEET</sequence>